<comment type="subcellular location">
    <subcellularLocation>
        <location evidence="1 4">Cytoplasm</location>
    </subcellularLocation>
</comment>
<dbReference type="InterPro" id="IPR006495">
    <property type="entry name" value="CitD"/>
</dbReference>
<protein>
    <recommendedName>
        <fullName evidence="4">Citrate lyase acyl carrier protein</fullName>
    </recommendedName>
    <alternativeName>
        <fullName evidence="4">Citrate lyase gamma chain</fullName>
    </alternativeName>
</protein>
<dbReference type="GO" id="GO:0016829">
    <property type="term" value="F:lyase activity"/>
    <property type="evidence" value="ECO:0007669"/>
    <property type="project" value="UniProtKB-KW"/>
</dbReference>
<dbReference type="InterPro" id="IPR023439">
    <property type="entry name" value="Mal_deCO2ase/Cit_lyase_ACP"/>
</dbReference>
<dbReference type="STRING" id="861298.SAMN04488136_10811"/>
<sequence length="98" mass="10498">MKIIQPAFAGTLESSDLQVRIAPNPEGVIDILLDSTVQKQFGAAIETLIREVLSNMGVESASLEIEDKGALDCVIKARVQAAVMRGADSQEIQWSALS</sequence>
<reference evidence="6 7" key="1">
    <citation type="submission" date="2016-10" db="EMBL/GenBank/DDBJ databases">
        <authorList>
            <person name="de Groot N.N."/>
        </authorList>
    </citation>
    <scope>NUCLEOTIDE SEQUENCE [LARGE SCALE GENOMIC DNA]</scope>
    <source>
        <strain evidence="6 7">CGMCC 1.10228</strain>
    </source>
</reference>
<dbReference type="NCBIfam" id="NF009726">
    <property type="entry name" value="PRK13253.1"/>
    <property type="match status" value="1"/>
</dbReference>
<dbReference type="HAMAP" id="MF_00805">
    <property type="entry name" value="CitD"/>
    <property type="match status" value="1"/>
</dbReference>
<organism evidence="6 7">
    <name type="scientific">Vibrio xiamenensis</name>
    <dbReference type="NCBI Taxonomy" id="861298"/>
    <lineage>
        <taxon>Bacteria</taxon>
        <taxon>Pseudomonadati</taxon>
        <taxon>Pseudomonadota</taxon>
        <taxon>Gammaproteobacteria</taxon>
        <taxon>Vibrionales</taxon>
        <taxon>Vibrionaceae</taxon>
        <taxon>Vibrio</taxon>
    </lineage>
</organism>
<dbReference type="PIRSF" id="PIRSF002736">
    <property type="entry name" value="Citrt_lyas_gamma"/>
    <property type="match status" value="1"/>
</dbReference>
<feature type="modified residue" description="O-(phosphoribosyl dephospho-coenzyme A)serine" evidence="4 5">
    <location>
        <position position="14"/>
    </location>
</feature>
<evidence type="ECO:0000256" key="1">
    <source>
        <dbReference type="ARBA" id="ARBA00004496"/>
    </source>
</evidence>
<dbReference type="RefSeq" id="WP_093272116.1">
    <property type="nucleotide sequence ID" value="NZ_FNDD01000008.1"/>
</dbReference>
<evidence type="ECO:0000256" key="5">
    <source>
        <dbReference type="PIRSR" id="PIRSR002736-50"/>
    </source>
</evidence>
<evidence type="ECO:0000256" key="2">
    <source>
        <dbReference type="ARBA" id="ARBA00022490"/>
    </source>
</evidence>
<evidence type="ECO:0000256" key="3">
    <source>
        <dbReference type="ARBA" id="ARBA00022553"/>
    </source>
</evidence>
<keyword evidence="7" id="KW-1185">Reference proteome</keyword>
<dbReference type="GO" id="GO:0005737">
    <property type="term" value="C:cytoplasm"/>
    <property type="evidence" value="ECO:0007669"/>
    <property type="project" value="UniProtKB-SubCell"/>
</dbReference>
<keyword evidence="3 4" id="KW-0597">Phosphoprotein</keyword>
<proteinExistence type="inferred from homology"/>
<dbReference type="Proteomes" id="UP000198854">
    <property type="component" value="Unassembled WGS sequence"/>
</dbReference>
<dbReference type="Pfam" id="PF06857">
    <property type="entry name" value="ACP"/>
    <property type="match status" value="1"/>
</dbReference>
<dbReference type="NCBIfam" id="TIGR01608">
    <property type="entry name" value="citD"/>
    <property type="match status" value="1"/>
</dbReference>
<keyword evidence="2 4" id="KW-0963">Cytoplasm</keyword>
<evidence type="ECO:0000256" key="4">
    <source>
        <dbReference type="HAMAP-Rule" id="MF_00805"/>
    </source>
</evidence>
<comment type="subunit">
    <text evidence="4">Oligomer with a subunit composition of (alpha,beta,gamma)6.</text>
</comment>
<accession>A0A1G7ZK13</accession>
<gene>
    <name evidence="4" type="primary">citD</name>
    <name evidence="6" type="ORF">SAMN04488136_10811</name>
</gene>
<evidence type="ECO:0000313" key="7">
    <source>
        <dbReference type="Proteomes" id="UP000198854"/>
    </source>
</evidence>
<dbReference type="EMBL" id="FNDD01000008">
    <property type="protein sequence ID" value="SDH09048.1"/>
    <property type="molecule type" value="Genomic_DNA"/>
</dbReference>
<name>A0A1G7ZK13_9VIBR</name>
<comment type="function">
    <text evidence="4">Covalent carrier of the coenzyme of citrate lyase.</text>
</comment>
<dbReference type="AlphaFoldDB" id="A0A1G7ZK13"/>
<dbReference type="OrthoDB" id="9798736at2"/>
<keyword evidence="6" id="KW-0456">Lyase</keyword>
<comment type="similarity">
    <text evidence="4">Belongs to the CitD family.</text>
</comment>
<evidence type="ECO:0000313" key="6">
    <source>
        <dbReference type="EMBL" id="SDH09048.1"/>
    </source>
</evidence>